<dbReference type="Pfam" id="PF00296">
    <property type="entry name" value="Bac_luciferase"/>
    <property type="match status" value="1"/>
</dbReference>
<evidence type="ECO:0000259" key="1">
    <source>
        <dbReference type="Pfam" id="PF00296"/>
    </source>
</evidence>
<dbReference type="Gene3D" id="3.20.20.30">
    <property type="entry name" value="Luciferase-like domain"/>
    <property type="match status" value="1"/>
</dbReference>
<proteinExistence type="predicted"/>
<dbReference type="GO" id="GO:0047646">
    <property type="term" value="F:alkanal monooxygenase (FMN-linked) activity"/>
    <property type="evidence" value="ECO:0007669"/>
    <property type="project" value="UniProtKB-EC"/>
</dbReference>
<name>A0A160TI48_9ZZZZ</name>
<dbReference type="AlphaFoldDB" id="A0A160TI48"/>
<dbReference type="InterPro" id="IPR050766">
    <property type="entry name" value="Bact_Lucif_Oxidored"/>
</dbReference>
<feature type="domain" description="Luciferase-like" evidence="1">
    <location>
        <begin position="64"/>
        <end position="312"/>
    </location>
</feature>
<dbReference type="EMBL" id="CZQE01000010">
    <property type="protein sequence ID" value="CUS43134.1"/>
    <property type="molecule type" value="Genomic_DNA"/>
</dbReference>
<dbReference type="GO" id="GO:0005829">
    <property type="term" value="C:cytosol"/>
    <property type="evidence" value="ECO:0007669"/>
    <property type="project" value="TreeGrafter"/>
</dbReference>
<dbReference type="PANTHER" id="PTHR30137">
    <property type="entry name" value="LUCIFERASE-LIKE MONOOXYGENASE"/>
    <property type="match status" value="1"/>
</dbReference>
<protein>
    <submittedName>
        <fullName evidence="2">Alkanal monooxygenase alpha chain</fullName>
        <ecNumber evidence="2">1.14.14.3</ecNumber>
    </submittedName>
</protein>
<evidence type="ECO:0000313" key="2">
    <source>
        <dbReference type="EMBL" id="CUS43134.1"/>
    </source>
</evidence>
<gene>
    <name evidence="2" type="ORF">MGWOODY_Smn2469</name>
</gene>
<keyword evidence="2" id="KW-0503">Monooxygenase</keyword>
<reference evidence="2" key="1">
    <citation type="submission" date="2015-10" db="EMBL/GenBank/DDBJ databases">
        <authorList>
            <person name="Gilbert D.G."/>
        </authorList>
    </citation>
    <scope>NUCLEOTIDE SEQUENCE</scope>
</reference>
<dbReference type="SUPFAM" id="SSF51679">
    <property type="entry name" value="Bacterial luciferase-like"/>
    <property type="match status" value="1"/>
</dbReference>
<accession>A0A160TI48</accession>
<sequence length="393" mass="43534">MYRFSMREAASGNTAFPERTPRCGDALARRATYLWGGASQRPNRILARHQRQERHMKKIGFLSFGHWSASTQSATRSASDVLLQSIDLAVAAEELGADGAYFRVHHFAQQLASPFPLLAVVGAKTGRIEIGTGVIDMRYENPFYMAEDAGSADLISGGRLQLGISRGSPEQVIEGWRHFGYAPAEGETDADMGRRHAEVFLDLLKGEGFAQPSPRPMFPNPPGLLRLEPHSAGLRRRIWWGSASNATALWAARQGMNLQSSTLKADETGEPFHVQQARQIRLYREAWKEAGHQWEPRVSVSRSIFALMNDTDHAYFGRGDSSDQVGIIDNMRAVFGRSYAAEPERLIEELRADEAIAEADTLLLTVPNQLGVDYNAHVLDAILTHVAPALGWR</sequence>
<organism evidence="2">
    <name type="scientific">hydrothermal vent metagenome</name>
    <dbReference type="NCBI Taxonomy" id="652676"/>
    <lineage>
        <taxon>unclassified sequences</taxon>
        <taxon>metagenomes</taxon>
        <taxon>ecological metagenomes</taxon>
    </lineage>
</organism>
<dbReference type="EC" id="1.14.14.3" evidence="2"/>
<dbReference type="InterPro" id="IPR011251">
    <property type="entry name" value="Luciferase-like_dom"/>
</dbReference>
<dbReference type="InterPro" id="IPR036661">
    <property type="entry name" value="Luciferase-like_sf"/>
</dbReference>
<dbReference type="PANTHER" id="PTHR30137:SF15">
    <property type="entry name" value="BLL6902 PROTEIN"/>
    <property type="match status" value="1"/>
</dbReference>
<keyword evidence="2" id="KW-0560">Oxidoreductase</keyword>